<organism evidence="1 2">
    <name type="scientific">Tritrichomonas musculus</name>
    <dbReference type="NCBI Taxonomy" id="1915356"/>
    <lineage>
        <taxon>Eukaryota</taxon>
        <taxon>Metamonada</taxon>
        <taxon>Parabasalia</taxon>
        <taxon>Tritrichomonadida</taxon>
        <taxon>Tritrichomonadidae</taxon>
        <taxon>Tritrichomonas</taxon>
    </lineage>
</organism>
<evidence type="ECO:0000313" key="2">
    <source>
        <dbReference type="Proteomes" id="UP001470230"/>
    </source>
</evidence>
<accession>A0ABR2H345</accession>
<evidence type="ECO:0000313" key="1">
    <source>
        <dbReference type="EMBL" id="KAK8840273.1"/>
    </source>
</evidence>
<keyword evidence="2" id="KW-1185">Reference proteome</keyword>
<protein>
    <submittedName>
        <fullName evidence="1">Uncharacterized protein</fullName>
    </submittedName>
</protein>
<dbReference type="Proteomes" id="UP001470230">
    <property type="component" value="Unassembled WGS sequence"/>
</dbReference>
<dbReference type="EMBL" id="JAPFFF010000047">
    <property type="protein sequence ID" value="KAK8840273.1"/>
    <property type="molecule type" value="Genomic_DNA"/>
</dbReference>
<reference evidence="1 2" key="1">
    <citation type="submission" date="2024-04" db="EMBL/GenBank/DDBJ databases">
        <title>Tritrichomonas musculus Genome.</title>
        <authorList>
            <person name="Alves-Ferreira E."/>
            <person name="Grigg M."/>
            <person name="Lorenzi H."/>
            <person name="Galac M."/>
        </authorList>
    </citation>
    <scope>NUCLEOTIDE SEQUENCE [LARGE SCALE GENOMIC DNA]</scope>
    <source>
        <strain evidence="1 2">EAF2021</strain>
    </source>
</reference>
<proteinExistence type="predicted"/>
<name>A0ABR2H345_9EUKA</name>
<gene>
    <name evidence="1" type="ORF">M9Y10_030827</name>
</gene>
<comment type="caution">
    <text evidence="1">The sequence shown here is derived from an EMBL/GenBank/DDBJ whole genome shotgun (WGS) entry which is preliminary data.</text>
</comment>
<sequence>MTSNQLPLLQCIQKILETIDLESQYQIVPQYYEVTKDEFEKSIEEFNKKLETYYLKISDIIDVDKAFAKRNNYFLFDGFSADIEAKKFKKLTPKELLSMVYSPQSINFWQHTFYDVLNPIFTKEVKVIDYDEIINAIQVPITNSIIANLKYCPKYLRIILTQGINQISPIEFYQKYILEEMFTNPHLFNILKFNQDSKLTPEELTSLKDQLISSSNQFHIHEIIQDQPNILDSLQSYGKSTYDSKQYYCLRDLQELLKLRSNIDLDVSAPITEKNFYGELEKIFVEEDNKLQNHYFKGLKNAIKSQDKIKDKDLIEKFTNKANLLYNEHLLQYYTLMTNDTIFQADAFSYVKGHKNLHRHTVKEYIDNPSLFMTDLIAMTLPKNAAGRFISLFRRKDINTDAAQSGIFASPDNPIFCSMFLDAGMTFKDFIQRRPALRMADSTFMNIVECTPIDYEETIFKLYKEKAEEFQEIATLFVSAFRKNVDPYEKARTISKTYEFIVQKMTDLTGFEIESKEHEAKFLCSLFRLAKPPFIISTYIYLYEYLIAPSYSQIYINKNDNGNPFKRLEMTSNILNPLIKYYKFDVSEHCRINRTSCNLDVKNANTLKSFLKDIIEENQEENIFIENSEMLLKKLESIENGSEFTFRIIQIASNEDNEDGQERKEDDDKVDDSLISYSDKTKLKWICNVKIDQGIKKEYAFPDDMMEFVEQLGKKADRD</sequence>